<feature type="domain" description="Transglutaminase-like" evidence="2">
    <location>
        <begin position="399"/>
        <end position="470"/>
    </location>
</feature>
<dbReference type="SMART" id="SM00460">
    <property type="entry name" value="TGc"/>
    <property type="match status" value="1"/>
</dbReference>
<keyword evidence="1" id="KW-0812">Transmembrane</keyword>
<evidence type="ECO:0000313" key="4">
    <source>
        <dbReference type="Proteomes" id="UP001548590"/>
    </source>
</evidence>
<keyword evidence="4" id="KW-1185">Reference proteome</keyword>
<protein>
    <submittedName>
        <fullName evidence="3">DUF3488 and transglutaminase-like domain-containing protein</fullName>
    </submittedName>
</protein>
<evidence type="ECO:0000313" key="3">
    <source>
        <dbReference type="EMBL" id="MET1492044.1"/>
    </source>
</evidence>
<dbReference type="InterPro" id="IPR025403">
    <property type="entry name" value="TgpA-like_C"/>
</dbReference>
<name>A0ABV2CVU1_9RHOO</name>
<gene>
    <name evidence="3" type="ORF">ABVT11_19545</name>
</gene>
<dbReference type="Pfam" id="PF11992">
    <property type="entry name" value="TgpA_N"/>
    <property type="match status" value="1"/>
</dbReference>
<dbReference type="RefSeq" id="WP_345930380.1">
    <property type="nucleotide sequence ID" value="NZ_JBDIVF010000017.1"/>
</dbReference>
<feature type="transmembrane region" description="Helical" evidence="1">
    <location>
        <begin position="162"/>
        <end position="181"/>
    </location>
</feature>
<accession>A0ABV2CVU1</accession>
<dbReference type="Pfam" id="PF01841">
    <property type="entry name" value="Transglut_core"/>
    <property type="match status" value="1"/>
</dbReference>
<dbReference type="PANTHER" id="PTHR42736:SF1">
    <property type="entry name" value="PROTEIN-GLUTAMINE GAMMA-GLUTAMYLTRANSFERASE"/>
    <property type="match status" value="1"/>
</dbReference>
<dbReference type="InterPro" id="IPR052901">
    <property type="entry name" value="Bact_TGase-like"/>
</dbReference>
<proteinExistence type="predicted"/>
<dbReference type="Gene3D" id="3.10.620.30">
    <property type="match status" value="1"/>
</dbReference>
<feature type="transmembrane region" description="Helical" evidence="1">
    <location>
        <begin position="61"/>
        <end position="82"/>
    </location>
</feature>
<comment type="caution">
    <text evidence="3">The sequence shown here is derived from an EMBL/GenBank/DDBJ whole genome shotgun (WGS) entry which is preliminary data.</text>
</comment>
<dbReference type="Proteomes" id="UP001548590">
    <property type="component" value="Unassembled WGS sequence"/>
</dbReference>
<dbReference type="SUPFAM" id="SSF54001">
    <property type="entry name" value="Cysteine proteinases"/>
    <property type="match status" value="1"/>
</dbReference>
<keyword evidence="1" id="KW-1133">Transmembrane helix</keyword>
<evidence type="ECO:0000259" key="2">
    <source>
        <dbReference type="SMART" id="SM00460"/>
    </source>
</evidence>
<reference evidence="3 4" key="1">
    <citation type="submission" date="2024-07" db="EMBL/GenBank/DDBJ databases">
        <title>Uliginosibacterium paludis KCTC:42655.</title>
        <authorList>
            <person name="Kim M.K."/>
        </authorList>
    </citation>
    <scope>NUCLEOTIDE SEQUENCE [LARGE SCALE GENOMIC DNA]</scope>
    <source>
        <strain evidence="3 4">KCTC 42655</strain>
    </source>
</reference>
<keyword evidence="1" id="KW-0472">Membrane</keyword>
<evidence type="ECO:0000256" key="1">
    <source>
        <dbReference type="SAM" id="Phobius"/>
    </source>
</evidence>
<dbReference type="Pfam" id="PF13559">
    <property type="entry name" value="DUF4129"/>
    <property type="match status" value="1"/>
</dbReference>
<dbReference type="InterPro" id="IPR038765">
    <property type="entry name" value="Papain-like_cys_pep_sf"/>
</dbReference>
<dbReference type="InterPro" id="IPR002931">
    <property type="entry name" value="Transglutaminase-like"/>
</dbReference>
<dbReference type="EMBL" id="JBEWLZ010000020">
    <property type="protein sequence ID" value="MET1492044.1"/>
    <property type="molecule type" value="Genomic_DNA"/>
</dbReference>
<dbReference type="InterPro" id="IPR021878">
    <property type="entry name" value="TgpA_N"/>
</dbReference>
<feature type="transmembrane region" description="Helical" evidence="1">
    <location>
        <begin position="130"/>
        <end position="150"/>
    </location>
</feature>
<organism evidence="3 4">
    <name type="scientific">Uliginosibacterium paludis</name>
    <dbReference type="NCBI Taxonomy" id="1615952"/>
    <lineage>
        <taxon>Bacteria</taxon>
        <taxon>Pseudomonadati</taxon>
        <taxon>Pseudomonadota</taxon>
        <taxon>Betaproteobacteria</taxon>
        <taxon>Rhodocyclales</taxon>
        <taxon>Zoogloeaceae</taxon>
        <taxon>Uliginosibacterium</taxon>
    </lineage>
</organism>
<dbReference type="PANTHER" id="PTHR42736">
    <property type="entry name" value="PROTEIN-GLUTAMINE GAMMA-GLUTAMYLTRANSFERASE"/>
    <property type="match status" value="1"/>
</dbReference>
<sequence>MKRTDSVQFPRDTGFALLATATLSLLPFLPGLPISMAVLTVLLLGWQGWLIRQDAPPPARILMFLLTVLGASLCFAEFRTLFGREPGLAMLALFLPLKLLESRSIRDARATMLLCCFMMTGQFLNAQNPAVAATVMLCTLAILATSARLERPALGLRPALKTGLRLIAGALPLLVLLFLLFPRIDGPLWRMPGDAAGSSTGLSDSMQPGSISELILSGEIAFRAEFEAALPPPRERYWRGPVLTEFDGKVWRERPSGSFGEPRYAPLGPAYRYQLTLEPHNRPWLLALDFPGPDLPRVRYGSELNLLALAPVTARQRISLSAYPEAVVGLDERPGRLQAALRLPEGRNPRTVAAGQALRARYPAPAERLQAAIALLRDAHLAYTLNPPLLGEHTADEFLFDSKRGFCEHFASSFVVLARAAGLPGRVVTGYQGGERNPLDGTLVVRQSDAHAWTEIWLAGKGWVRVDPTATSVPARIDDGIAGALPAGESLPVFLGDSALMREMRHRLEALSNGWNQWVLGYNASRQSELLHRLGLPDTDWPRLIGLLAAGAGGWVLYLVIRLWPRQAARDGLDTIWRNFCRKLARRGVARQPWETAGDFALRAALALPESADTISRIAESYATLRFGRTPPTTRGLRKLAQSVKQFRP</sequence>